<protein>
    <submittedName>
        <fullName evidence="1">Uncharacterized protein</fullName>
    </submittedName>
</protein>
<dbReference type="OrthoDB" id="2614557at2"/>
<dbReference type="AlphaFoldDB" id="A0A1H4BXQ6"/>
<evidence type="ECO:0000313" key="2">
    <source>
        <dbReference type="Proteomes" id="UP000198584"/>
    </source>
</evidence>
<name>A0A1H4BXQ6_9BACI</name>
<organism evidence="1 2">
    <name type="scientific">Thalassobacillus cyri</name>
    <dbReference type="NCBI Taxonomy" id="571932"/>
    <lineage>
        <taxon>Bacteria</taxon>
        <taxon>Bacillati</taxon>
        <taxon>Bacillota</taxon>
        <taxon>Bacilli</taxon>
        <taxon>Bacillales</taxon>
        <taxon>Bacillaceae</taxon>
        <taxon>Thalassobacillus</taxon>
    </lineage>
</organism>
<dbReference type="EMBL" id="FNQR01000005">
    <property type="protein sequence ID" value="SEA52863.1"/>
    <property type="molecule type" value="Genomic_DNA"/>
</dbReference>
<evidence type="ECO:0000313" key="1">
    <source>
        <dbReference type="EMBL" id="SEA52863.1"/>
    </source>
</evidence>
<dbReference type="Proteomes" id="UP000198584">
    <property type="component" value="Unassembled WGS sequence"/>
</dbReference>
<reference evidence="1 2" key="1">
    <citation type="submission" date="2016-10" db="EMBL/GenBank/DDBJ databases">
        <authorList>
            <person name="de Groot N.N."/>
        </authorList>
    </citation>
    <scope>NUCLEOTIDE SEQUENCE [LARGE SCALE GENOMIC DNA]</scope>
    <source>
        <strain evidence="1 2">CCM7597</strain>
    </source>
</reference>
<gene>
    <name evidence="1" type="ORF">SAMN05421743_105188</name>
</gene>
<sequence>MLQMQFDEQQLQKMINDAVDKAIERHALKDQLPPALTRREFMDLMQIGETKCAELFNREDFPVIREFGRPRVPTKLLLDWIYDNTEWVKAHANPQAKFSVI</sequence>
<keyword evidence="2" id="KW-1185">Reference proteome</keyword>
<proteinExistence type="predicted"/>
<accession>A0A1H4BXQ6</accession>
<dbReference type="RefSeq" id="WP_093044354.1">
    <property type="nucleotide sequence ID" value="NZ_FNQR01000005.1"/>
</dbReference>
<dbReference type="STRING" id="571932.SAMN05421743_105188"/>